<keyword evidence="3" id="KW-1185">Reference proteome</keyword>
<accession>A0A5B9P616</accession>
<dbReference type="InterPro" id="IPR011050">
    <property type="entry name" value="Pectin_lyase_fold/virulence"/>
</dbReference>
<proteinExistence type="predicted"/>
<organism evidence="2 3">
    <name type="scientific">Mariniblastus fucicola</name>
    <dbReference type="NCBI Taxonomy" id="980251"/>
    <lineage>
        <taxon>Bacteria</taxon>
        <taxon>Pseudomonadati</taxon>
        <taxon>Planctomycetota</taxon>
        <taxon>Planctomycetia</taxon>
        <taxon>Pirellulales</taxon>
        <taxon>Pirellulaceae</taxon>
        <taxon>Mariniblastus</taxon>
    </lineage>
</organism>
<reference evidence="2 3" key="1">
    <citation type="submission" date="2019-08" db="EMBL/GenBank/DDBJ databases">
        <title>Deep-cultivation of Planctomycetes and their phenomic and genomic characterization uncovers novel biology.</title>
        <authorList>
            <person name="Wiegand S."/>
            <person name="Jogler M."/>
            <person name="Boedeker C."/>
            <person name="Pinto D."/>
            <person name="Vollmers J."/>
            <person name="Rivas-Marin E."/>
            <person name="Kohn T."/>
            <person name="Peeters S.H."/>
            <person name="Heuer A."/>
            <person name="Rast P."/>
            <person name="Oberbeckmann S."/>
            <person name="Bunk B."/>
            <person name="Jeske O."/>
            <person name="Meyerdierks A."/>
            <person name="Storesund J.E."/>
            <person name="Kallscheuer N."/>
            <person name="Luecker S."/>
            <person name="Lage O.M."/>
            <person name="Pohl T."/>
            <person name="Merkel B.J."/>
            <person name="Hornburger P."/>
            <person name="Mueller R.-W."/>
            <person name="Bruemmer F."/>
            <person name="Labrenz M."/>
            <person name="Spormann A.M."/>
            <person name="Op den Camp H."/>
            <person name="Overmann J."/>
            <person name="Amann R."/>
            <person name="Jetten M.S.M."/>
            <person name="Mascher T."/>
            <person name="Medema M.H."/>
            <person name="Devos D.P."/>
            <person name="Kaster A.-K."/>
            <person name="Ovreas L."/>
            <person name="Rohde M."/>
            <person name="Galperin M.Y."/>
            <person name="Jogler C."/>
        </authorList>
    </citation>
    <scope>NUCLEOTIDE SEQUENCE [LARGE SCALE GENOMIC DNA]</scope>
    <source>
        <strain evidence="2 3">FC18</strain>
    </source>
</reference>
<name>A0A5B9P616_9BACT</name>
<dbReference type="RefSeq" id="WP_075085389.1">
    <property type="nucleotide sequence ID" value="NZ_CP042912.1"/>
</dbReference>
<evidence type="ECO:0000259" key="1">
    <source>
        <dbReference type="Pfam" id="PF07589"/>
    </source>
</evidence>
<evidence type="ECO:0000313" key="3">
    <source>
        <dbReference type="Proteomes" id="UP000322214"/>
    </source>
</evidence>
<dbReference type="Pfam" id="PF07589">
    <property type="entry name" value="PEP-CTERM"/>
    <property type="match status" value="1"/>
</dbReference>
<sequence length="1215" mass="122509">MAAEKFEIVCPACVSYSVFVGMPGKLFRRQAWVTQTHFTPQSILCIKWDYKMKVHNWLNTRSAKFAVASGVAAIVFAVFGTSASAQTWNNAGGDQLWFNGSNWVGGAAPTGATDDAIVGAPSPVTLDGNVDLNSLTVAADGVVDTNFSINLDFGGTAATTLNNAGTINMSNNSDLQFQNNVFNSGNININATTANTDIEIDTLGATLDGGGTITLSGSNAGINGLDDSTLTVVDQTIQGEGNIGHNSIGLVNQANGLIDANVSGQILELDANASGLVNSGTLQASNSGVLRILGSAVDNSGGQVIAQDGSEVRLHSSSFVGGTLESAGSGQLTIDVSTNVGLEDLTVNGSLVAENNSDTEITGTITNTGSILVAATTANTDIEVQAGGATLTGGGSVTLSGTNAGINGTGTLTVGDHTIEGQGSIGHNVIGLVNSSAGLIDANVASQTLNIDTNVDGVVNDGVMQASNEGRLRFSGSTVYNVGGLIEAKEDSVVAFSYSTITGGVLNSVGTGEMEVEVSSDVRFESLTNNGTIVSLNNSDTELLGTIVNTGMMESRATTADTDYEIKTGDVTLTGGGVVKLSGNNAGINGDTGSVLTIGDQTIEGEGSIGHNVIGLVNSASGLVDANVSGGVLNIDSDQVNDFLNEGTLRASDGGILRISGTDMANSNVIESLDGSRVEINNSSITGGTLRSVGTGTVDILTSTNSLLENVTIEGNMRSFNNSDTEILGTITNTGTMEVLATTAPTSIEVQTGDATLTGGGTVTLSGSNARMDGLSGTVLTIGDQTVEGQGSIGVNTMGVINSAAGLVDANVSGQTLNIDADSTNAFTNNGMLQASNGGTLRFTSTELTNNSIVEAGDGSKVELTGSDVVGGTLRSIGSGTIDVLTSSNVRLENLTTEGRFRSFNNSDTEVAGTINNTGTMEVLATTAATDIEVQTGGATFTGGGTVRLSGTNARINGATGATLDIASQIVIGEGNVGSNVLDIVNAMGGTIEADAGVLTIDPVGTSVNVFSNDGTLRASGGGKLDSVHSLVNNGTIDTDAGSEVEALSLVSNAGSLLTGNGFIDVENGSIVVNGVVAPGSSAGNLTLMDDTIFGSTAVLETELESNSLFDLLSVQGELLLDGALAVDLLVGFNPLMTDTFAIATATDGIMGEFANVADGGMLLTTGGEGSFMVSYTSSSVVLSNFSPSAVPEPSAALCLVGLGLGVVVRRRRKA</sequence>
<dbReference type="InterPro" id="IPR013424">
    <property type="entry name" value="Ice-binding_C"/>
</dbReference>
<dbReference type="Proteomes" id="UP000322214">
    <property type="component" value="Chromosome"/>
</dbReference>
<feature type="domain" description="Ice-binding protein C-terminal" evidence="1">
    <location>
        <begin position="1190"/>
        <end position="1213"/>
    </location>
</feature>
<evidence type="ECO:0000313" key="2">
    <source>
        <dbReference type="EMBL" id="QEG21704.1"/>
    </source>
</evidence>
<dbReference type="AlphaFoldDB" id="A0A5B9P616"/>
<gene>
    <name evidence="2" type="ORF">MFFC18_15630</name>
</gene>
<dbReference type="KEGG" id="mff:MFFC18_15630"/>
<dbReference type="EMBL" id="CP042912">
    <property type="protein sequence ID" value="QEG21704.1"/>
    <property type="molecule type" value="Genomic_DNA"/>
</dbReference>
<dbReference type="SUPFAM" id="SSF51126">
    <property type="entry name" value="Pectin lyase-like"/>
    <property type="match status" value="1"/>
</dbReference>
<protein>
    <recommendedName>
        <fullName evidence="1">Ice-binding protein C-terminal domain-containing protein</fullName>
    </recommendedName>
</protein>